<comment type="caution">
    <text evidence="6">The sequence shown here is derived from an EMBL/GenBank/DDBJ whole genome shotgun (WGS) entry which is preliminary data.</text>
</comment>
<dbReference type="Proteomes" id="UP000265768">
    <property type="component" value="Unassembled WGS sequence"/>
</dbReference>
<protein>
    <submittedName>
        <fullName evidence="6">Bile acid:sodium symporter family protein</fullName>
    </submittedName>
</protein>
<reference evidence="6 7" key="1">
    <citation type="submission" date="2018-09" db="EMBL/GenBank/DDBJ databases">
        <title>YIM 75507 draft genome.</title>
        <authorList>
            <person name="Tang S."/>
            <person name="Feng Y."/>
        </authorList>
    </citation>
    <scope>NUCLEOTIDE SEQUENCE [LARGE SCALE GENOMIC DNA]</scope>
    <source>
        <strain evidence="6 7">YIM 75507</strain>
    </source>
</reference>
<feature type="transmembrane region" description="Helical" evidence="5">
    <location>
        <begin position="231"/>
        <end position="255"/>
    </location>
</feature>
<dbReference type="InterPro" id="IPR038770">
    <property type="entry name" value="Na+/solute_symporter_sf"/>
</dbReference>
<dbReference type="InterPro" id="IPR002657">
    <property type="entry name" value="BilAc:Na_symport/Acr3"/>
</dbReference>
<dbReference type="GO" id="GO:0016020">
    <property type="term" value="C:membrane"/>
    <property type="evidence" value="ECO:0007669"/>
    <property type="project" value="UniProtKB-SubCell"/>
</dbReference>
<dbReference type="OrthoDB" id="9806785at2"/>
<dbReference type="PANTHER" id="PTHR10361">
    <property type="entry name" value="SODIUM-BILE ACID COTRANSPORTER"/>
    <property type="match status" value="1"/>
</dbReference>
<feature type="transmembrane region" description="Helical" evidence="5">
    <location>
        <begin position="171"/>
        <end position="189"/>
    </location>
</feature>
<feature type="transmembrane region" description="Helical" evidence="5">
    <location>
        <begin position="6"/>
        <end position="28"/>
    </location>
</feature>
<name>A0A3A4A8Z3_9ACTN</name>
<feature type="transmembrane region" description="Helical" evidence="5">
    <location>
        <begin position="261"/>
        <end position="282"/>
    </location>
</feature>
<dbReference type="EMBL" id="QZEY01000024">
    <property type="protein sequence ID" value="RJL21722.1"/>
    <property type="molecule type" value="Genomic_DNA"/>
</dbReference>
<gene>
    <name evidence="6" type="ORF">D5H75_36925</name>
</gene>
<dbReference type="AlphaFoldDB" id="A0A3A4A8Z3"/>
<keyword evidence="2 5" id="KW-0812">Transmembrane</keyword>
<evidence type="ECO:0000256" key="3">
    <source>
        <dbReference type="ARBA" id="ARBA00022989"/>
    </source>
</evidence>
<feature type="transmembrane region" description="Helical" evidence="5">
    <location>
        <begin position="40"/>
        <end position="62"/>
    </location>
</feature>
<evidence type="ECO:0000313" key="6">
    <source>
        <dbReference type="EMBL" id="RJL21722.1"/>
    </source>
</evidence>
<keyword evidence="4 5" id="KW-0472">Membrane</keyword>
<dbReference type="InterPro" id="IPR004710">
    <property type="entry name" value="Bilac:Na_transpt"/>
</dbReference>
<evidence type="ECO:0000256" key="4">
    <source>
        <dbReference type="ARBA" id="ARBA00023136"/>
    </source>
</evidence>
<dbReference type="PANTHER" id="PTHR10361:SF24">
    <property type="entry name" value="P3 PROTEIN"/>
    <property type="match status" value="1"/>
</dbReference>
<comment type="subcellular location">
    <subcellularLocation>
        <location evidence="1">Membrane</location>
        <topology evidence="1">Multi-pass membrane protein</topology>
    </subcellularLocation>
</comment>
<evidence type="ECO:0000256" key="5">
    <source>
        <dbReference type="SAM" id="Phobius"/>
    </source>
</evidence>
<feature type="transmembrane region" description="Helical" evidence="5">
    <location>
        <begin position="201"/>
        <end position="219"/>
    </location>
</feature>
<feature type="transmembrane region" description="Helical" evidence="5">
    <location>
        <begin position="96"/>
        <end position="118"/>
    </location>
</feature>
<feature type="transmembrane region" description="Helical" evidence="5">
    <location>
        <begin position="68"/>
        <end position="89"/>
    </location>
</feature>
<keyword evidence="7" id="KW-1185">Reference proteome</keyword>
<feature type="transmembrane region" description="Helical" evidence="5">
    <location>
        <begin position="138"/>
        <end position="159"/>
    </location>
</feature>
<accession>A0A3A4A8Z3</accession>
<dbReference type="Pfam" id="PF01758">
    <property type="entry name" value="SBF"/>
    <property type="match status" value="1"/>
</dbReference>
<organism evidence="6 7">
    <name type="scientific">Bailinhaonella thermotolerans</name>
    <dbReference type="NCBI Taxonomy" id="1070861"/>
    <lineage>
        <taxon>Bacteria</taxon>
        <taxon>Bacillati</taxon>
        <taxon>Actinomycetota</taxon>
        <taxon>Actinomycetes</taxon>
        <taxon>Streptosporangiales</taxon>
        <taxon>Streptosporangiaceae</taxon>
        <taxon>Bailinhaonella</taxon>
    </lineage>
</organism>
<evidence type="ECO:0000256" key="2">
    <source>
        <dbReference type="ARBA" id="ARBA00022692"/>
    </source>
</evidence>
<evidence type="ECO:0000313" key="7">
    <source>
        <dbReference type="Proteomes" id="UP000265768"/>
    </source>
</evidence>
<proteinExistence type="predicted"/>
<dbReference type="RefSeq" id="WP_119931255.1">
    <property type="nucleotide sequence ID" value="NZ_QZEY01000024.1"/>
</dbReference>
<keyword evidence="3 5" id="KW-1133">Transmembrane helix</keyword>
<sequence>MQESIVTTVLFPLALAVVMLGLGLSLTVADFTRVGKHPRAVFVALACQVVLLPLICLGLVTVTGLEPALAVGMMLLAASPGGTVANLYSHLAGGDVALNITLTAVNSVLSAFTLPIVVNLSLTHFMGDGEDIGLQTGKVVQVFAVVLVPVAIGMLLRRLRPAFAESMRKPVRAASAIIVIGVIVAAIVQERHQVLDALADVGLVAAAFSVISLLAGYWIPRLARVERRQAIASAMEIGIHNSALAITIAISPALLANPRMSIAPAIYALLSFFITAAFGYLLSRAAARPGSPLPAP</sequence>
<evidence type="ECO:0000256" key="1">
    <source>
        <dbReference type="ARBA" id="ARBA00004141"/>
    </source>
</evidence>
<dbReference type="Gene3D" id="1.20.1530.20">
    <property type="match status" value="1"/>
</dbReference>